<evidence type="ECO:0000313" key="2">
    <source>
        <dbReference type="Proteomes" id="UP001596337"/>
    </source>
</evidence>
<keyword evidence="1" id="KW-0378">Hydrolase</keyword>
<keyword evidence="2" id="KW-1185">Reference proteome</keyword>
<protein>
    <submittedName>
        <fullName evidence="1">HNH endonuclease</fullName>
    </submittedName>
</protein>
<dbReference type="Proteomes" id="UP001596337">
    <property type="component" value="Unassembled WGS sequence"/>
</dbReference>
<keyword evidence="1" id="KW-0540">Nuclease</keyword>
<comment type="caution">
    <text evidence="1">The sequence shown here is derived from an EMBL/GenBank/DDBJ whole genome shotgun (WGS) entry which is preliminary data.</text>
</comment>
<keyword evidence="1" id="KW-0255">Endonuclease</keyword>
<dbReference type="EMBL" id="JBHSXX010000001">
    <property type="protein sequence ID" value="MFC6867574.1"/>
    <property type="molecule type" value="Genomic_DNA"/>
</dbReference>
<reference evidence="2" key="1">
    <citation type="journal article" date="2019" name="Int. J. Syst. Evol. Microbiol.">
        <title>The Global Catalogue of Microorganisms (GCM) 10K type strain sequencing project: providing services to taxonomists for standard genome sequencing and annotation.</title>
        <authorList>
            <consortium name="The Broad Institute Genomics Platform"/>
            <consortium name="The Broad Institute Genome Sequencing Center for Infectious Disease"/>
            <person name="Wu L."/>
            <person name="Ma J."/>
        </authorList>
    </citation>
    <scope>NUCLEOTIDE SEQUENCE [LARGE SCALE GENOMIC DNA]</scope>
    <source>
        <strain evidence="2">KCTC 32255</strain>
    </source>
</reference>
<gene>
    <name evidence="1" type="ORF">ACFQGD_10470</name>
</gene>
<dbReference type="GO" id="GO:0004519">
    <property type="term" value="F:endonuclease activity"/>
    <property type="evidence" value="ECO:0007669"/>
    <property type="project" value="UniProtKB-KW"/>
</dbReference>
<name>A0ABW2BYH4_9PSEU</name>
<evidence type="ECO:0000313" key="1">
    <source>
        <dbReference type="EMBL" id="MFC6867574.1"/>
    </source>
</evidence>
<proteinExistence type="predicted"/>
<sequence length="89" mass="9840">MSRSWSKGSTAAWRKTRAAVLAENKRKNQGRCTLQLEGCTGEADSVHHVLGRAVTGDDQRYLAAVCKHCNGSVGDPMRNEQPIRRVSSW</sequence>
<organism evidence="1 2">
    <name type="scientific">Haloechinothrix salitolerans</name>
    <dbReference type="NCBI Taxonomy" id="926830"/>
    <lineage>
        <taxon>Bacteria</taxon>
        <taxon>Bacillati</taxon>
        <taxon>Actinomycetota</taxon>
        <taxon>Actinomycetes</taxon>
        <taxon>Pseudonocardiales</taxon>
        <taxon>Pseudonocardiaceae</taxon>
        <taxon>Haloechinothrix</taxon>
    </lineage>
</organism>
<dbReference type="RefSeq" id="WP_345400006.1">
    <property type="nucleotide sequence ID" value="NZ_BAABLA010000096.1"/>
</dbReference>
<accession>A0ABW2BYH4</accession>